<evidence type="ECO:0000313" key="2">
    <source>
        <dbReference type="EMBL" id="CAK5277900.1"/>
    </source>
</evidence>
<reference evidence="2" key="1">
    <citation type="submission" date="2023-11" db="EMBL/GenBank/DDBJ databases">
        <authorList>
            <person name="De Vega J J."/>
            <person name="De Vega J J."/>
        </authorList>
    </citation>
    <scope>NUCLEOTIDE SEQUENCE</scope>
</reference>
<dbReference type="Proteomes" id="UP001295794">
    <property type="component" value="Unassembled WGS sequence"/>
</dbReference>
<keyword evidence="3" id="KW-1185">Reference proteome</keyword>
<name>A0AAD2Q5G5_9AGAR</name>
<organism evidence="2 3">
    <name type="scientific">Mycena citricolor</name>
    <dbReference type="NCBI Taxonomy" id="2018698"/>
    <lineage>
        <taxon>Eukaryota</taxon>
        <taxon>Fungi</taxon>
        <taxon>Dikarya</taxon>
        <taxon>Basidiomycota</taxon>
        <taxon>Agaricomycotina</taxon>
        <taxon>Agaricomycetes</taxon>
        <taxon>Agaricomycetidae</taxon>
        <taxon>Agaricales</taxon>
        <taxon>Marasmiineae</taxon>
        <taxon>Mycenaceae</taxon>
        <taxon>Mycena</taxon>
    </lineage>
</organism>
<evidence type="ECO:0000313" key="3">
    <source>
        <dbReference type="Proteomes" id="UP001295794"/>
    </source>
</evidence>
<feature type="region of interest" description="Disordered" evidence="1">
    <location>
        <begin position="1"/>
        <end position="95"/>
    </location>
</feature>
<evidence type="ECO:0000256" key="1">
    <source>
        <dbReference type="SAM" id="MobiDB-lite"/>
    </source>
</evidence>
<dbReference type="EMBL" id="CAVNYO010000421">
    <property type="protein sequence ID" value="CAK5277900.1"/>
    <property type="molecule type" value="Genomic_DNA"/>
</dbReference>
<accession>A0AAD2Q5G5</accession>
<feature type="compositionally biased region" description="Basic and acidic residues" evidence="1">
    <location>
        <begin position="69"/>
        <end position="85"/>
    </location>
</feature>
<comment type="caution">
    <text evidence="2">The sequence shown here is derived from an EMBL/GenBank/DDBJ whole genome shotgun (WGS) entry which is preliminary data.</text>
</comment>
<gene>
    <name evidence="2" type="ORF">MYCIT1_LOCUS27070</name>
</gene>
<dbReference type="AlphaFoldDB" id="A0AAD2Q5G5"/>
<proteinExistence type="predicted"/>
<sequence length="126" mass="14496">MPGTAPTAVPVLFRHAQVPHPHRASPRTSASRSGEHYQLAQHHRVRLYHRRRGARRSYTRQPAHRASHRRECQRTGARGGREPARRPAHRHPGIPRLDGRQRIIRLVVHDRTTGECEPPINPVRTL</sequence>
<protein>
    <submittedName>
        <fullName evidence="2">Uncharacterized protein</fullName>
    </submittedName>
</protein>
<feature type="compositionally biased region" description="Basic residues" evidence="1">
    <location>
        <begin position="41"/>
        <end position="68"/>
    </location>
</feature>